<evidence type="ECO:0000313" key="1">
    <source>
        <dbReference type="EMBL" id="PKQ61969.1"/>
    </source>
</evidence>
<dbReference type="EMBL" id="MVDD01000010">
    <property type="protein sequence ID" value="PKQ61969.1"/>
    <property type="molecule type" value="Genomic_DNA"/>
</dbReference>
<evidence type="ECO:0000313" key="2">
    <source>
        <dbReference type="Proteomes" id="UP000233535"/>
    </source>
</evidence>
<dbReference type="AlphaFoldDB" id="A0A2N3HV90"/>
<organism evidence="1 2">
    <name type="scientific">Labilibaculum filiforme</name>
    <dbReference type="NCBI Taxonomy" id="1940526"/>
    <lineage>
        <taxon>Bacteria</taxon>
        <taxon>Pseudomonadati</taxon>
        <taxon>Bacteroidota</taxon>
        <taxon>Bacteroidia</taxon>
        <taxon>Marinilabiliales</taxon>
        <taxon>Marinifilaceae</taxon>
        <taxon>Labilibaculum</taxon>
    </lineage>
</organism>
<sequence length="184" mass="21733">MYKAFHTQRDDYSSMVIPKAFGTIWQKLKVIINMKKQKIIILTVLLFSFQITFCQNKFEKLPEQKTDKGKIEFASKIACSYFETLKTGNHYDFKDEATIQFKKSMTPELQMQSYLQIKQAVGNFKSIYYSETWIENEKRGIEIIRFKGKFERSIVPLEIRVVINSSNKIAGFWIKPWKDNLNES</sequence>
<reference evidence="1 2" key="1">
    <citation type="journal article" date="2017" name="Front. Microbiol.">
        <title>Labilibaculum manganireducens gen. nov., sp. nov. and Labilibaculum filiforme sp. nov., Novel Bacteroidetes Isolated from Subsurface Sediments of the Baltic Sea.</title>
        <authorList>
            <person name="Vandieken V."/>
            <person name="Marshall I.P."/>
            <person name="Niemann H."/>
            <person name="Engelen B."/>
            <person name="Cypionka H."/>
        </authorList>
    </citation>
    <scope>NUCLEOTIDE SEQUENCE [LARGE SCALE GENOMIC DNA]</scope>
    <source>
        <strain evidence="1 2">59.16B</strain>
    </source>
</reference>
<dbReference type="Proteomes" id="UP000233535">
    <property type="component" value="Unassembled WGS sequence"/>
</dbReference>
<proteinExistence type="predicted"/>
<comment type="caution">
    <text evidence="1">The sequence shown here is derived from an EMBL/GenBank/DDBJ whole genome shotgun (WGS) entry which is preliminary data.</text>
</comment>
<accession>A0A2N3HV90</accession>
<keyword evidence="2" id="KW-1185">Reference proteome</keyword>
<dbReference type="Gene3D" id="3.10.450.590">
    <property type="match status" value="1"/>
</dbReference>
<name>A0A2N3HV90_9BACT</name>
<gene>
    <name evidence="1" type="ORF">BZG02_13595</name>
</gene>
<evidence type="ECO:0008006" key="3">
    <source>
        <dbReference type="Google" id="ProtNLM"/>
    </source>
</evidence>
<protein>
    <recommendedName>
        <fullName evidence="3">DUF3887 domain-containing protein</fullName>
    </recommendedName>
</protein>